<dbReference type="Proteomes" id="UP000824193">
    <property type="component" value="Unassembled WGS sequence"/>
</dbReference>
<dbReference type="InterPro" id="IPR000551">
    <property type="entry name" value="MerR-type_HTH_dom"/>
</dbReference>
<dbReference type="SUPFAM" id="SSF46955">
    <property type="entry name" value="Putative DNA-binding domain"/>
    <property type="match status" value="1"/>
</dbReference>
<proteinExistence type="predicted"/>
<protein>
    <submittedName>
        <fullName evidence="6">MerR family transcriptional regulator</fullName>
    </submittedName>
</protein>
<dbReference type="GO" id="GO:0003677">
    <property type="term" value="F:DNA binding"/>
    <property type="evidence" value="ECO:0007669"/>
    <property type="project" value="UniProtKB-KW"/>
</dbReference>
<dbReference type="Gene3D" id="3.20.80.10">
    <property type="entry name" value="Regulatory factor, effector binding domain"/>
    <property type="match status" value="1"/>
</dbReference>
<keyword evidence="3" id="KW-0238">DNA-binding</keyword>
<reference evidence="6" key="2">
    <citation type="submission" date="2021-04" db="EMBL/GenBank/DDBJ databases">
        <authorList>
            <person name="Gilroy R."/>
        </authorList>
    </citation>
    <scope>NUCLEOTIDE SEQUENCE</scope>
    <source>
        <strain evidence="6">2239</strain>
    </source>
</reference>
<evidence type="ECO:0000313" key="7">
    <source>
        <dbReference type="Proteomes" id="UP000824193"/>
    </source>
</evidence>
<dbReference type="GO" id="GO:0003700">
    <property type="term" value="F:DNA-binding transcription factor activity"/>
    <property type="evidence" value="ECO:0007669"/>
    <property type="project" value="InterPro"/>
</dbReference>
<keyword evidence="4" id="KW-0804">Transcription</keyword>
<keyword evidence="1" id="KW-0678">Repressor</keyword>
<dbReference type="InterPro" id="IPR047057">
    <property type="entry name" value="MerR_fam"/>
</dbReference>
<gene>
    <name evidence="6" type="ORF">H9865_01025</name>
</gene>
<dbReference type="CDD" id="cd01107">
    <property type="entry name" value="HTH_BmrR"/>
    <property type="match status" value="1"/>
</dbReference>
<dbReference type="AlphaFoldDB" id="A0A9D1V244"/>
<name>A0A9D1V244_9FIRM</name>
<evidence type="ECO:0000256" key="3">
    <source>
        <dbReference type="ARBA" id="ARBA00023125"/>
    </source>
</evidence>
<dbReference type="EMBL" id="DXFW01000002">
    <property type="protein sequence ID" value="HIX04682.1"/>
    <property type="molecule type" value="Genomic_DNA"/>
</dbReference>
<dbReference type="Pfam" id="PF13411">
    <property type="entry name" value="MerR_1"/>
    <property type="match status" value="1"/>
</dbReference>
<dbReference type="SUPFAM" id="SSF55136">
    <property type="entry name" value="Probable bacterial effector-binding domain"/>
    <property type="match status" value="1"/>
</dbReference>
<evidence type="ECO:0000259" key="5">
    <source>
        <dbReference type="PROSITE" id="PS50937"/>
    </source>
</evidence>
<dbReference type="InterPro" id="IPR009061">
    <property type="entry name" value="DNA-bd_dom_put_sf"/>
</dbReference>
<evidence type="ECO:0000256" key="1">
    <source>
        <dbReference type="ARBA" id="ARBA00022491"/>
    </source>
</evidence>
<dbReference type="PANTHER" id="PTHR30204:SF69">
    <property type="entry name" value="MERR-FAMILY TRANSCRIPTIONAL REGULATOR"/>
    <property type="match status" value="1"/>
</dbReference>
<keyword evidence="2" id="KW-0805">Transcription regulation</keyword>
<dbReference type="Gene3D" id="1.10.1660.10">
    <property type="match status" value="1"/>
</dbReference>
<dbReference type="PROSITE" id="PS50937">
    <property type="entry name" value="HTH_MERR_2"/>
    <property type="match status" value="1"/>
</dbReference>
<sequence length="272" mass="31482">MENLFSIGELAKYQNISKQTLIFYDKIGLFRPAYVDPDNGYRYYSAAQLDFLDTILIMKKIGFSLKEIQEHMKHYTIDSSLVLLRSQLTRIDREIAELNLIRSRLAHRCDQMERANSFRQTRAAVHVGQTGGQYILYEPVQPPCSPREISIATKKCFAASFEKQLPIFFQCGVSVPLERVRRGDFIQASLAFLLTENTPLASNIRLLPPGRCVSLYHFGDYASMGRSYQELLRFCDENGLEIISDSYEFCINDYLSSYDESEYITKIMFYIR</sequence>
<feature type="domain" description="HTH merR-type" evidence="5">
    <location>
        <begin position="4"/>
        <end position="74"/>
    </location>
</feature>
<evidence type="ECO:0000256" key="2">
    <source>
        <dbReference type="ARBA" id="ARBA00023015"/>
    </source>
</evidence>
<comment type="caution">
    <text evidence="6">The sequence shown here is derived from an EMBL/GenBank/DDBJ whole genome shotgun (WGS) entry which is preliminary data.</text>
</comment>
<accession>A0A9D1V244</accession>
<organism evidence="6 7">
    <name type="scientific">Candidatus Allofournierella pullicola</name>
    <dbReference type="NCBI Taxonomy" id="2838596"/>
    <lineage>
        <taxon>Bacteria</taxon>
        <taxon>Bacillati</taxon>
        <taxon>Bacillota</taxon>
        <taxon>Clostridia</taxon>
        <taxon>Eubacteriales</taxon>
        <taxon>Oscillospiraceae</taxon>
        <taxon>Allofournierella</taxon>
    </lineage>
</organism>
<evidence type="ECO:0000256" key="4">
    <source>
        <dbReference type="ARBA" id="ARBA00023163"/>
    </source>
</evidence>
<reference evidence="6" key="1">
    <citation type="journal article" date="2021" name="PeerJ">
        <title>Extensive microbial diversity within the chicken gut microbiome revealed by metagenomics and culture.</title>
        <authorList>
            <person name="Gilroy R."/>
            <person name="Ravi A."/>
            <person name="Getino M."/>
            <person name="Pursley I."/>
            <person name="Horton D.L."/>
            <person name="Alikhan N.F."/>
            <person name="Baker D."/>
            <person name="Gharbi K."/>
            <person name="Hall N."/>
            <person name="Watson M."/>
            <person name="Adriaenssens E.M."/>
            <person name="Foster-Nyarko E."/>
            <person name="Jarju S."/>
            <person name="Secka A."/>
            <person name="Antonio M."/>
            <person name="Oren A."/>
            <person name="Chaudhuri R.R."/>
            <person name="La Ragione R."/>
            <person name="Hildebrand F."/>
            <person name="Pallen M.J."/>
        </authorList>
    </citation>
    <scope>NUCLEOTIDE SEQUENCE</scope>
    <source>
        <strain evidence="6">2239</strain>
    </source>
</reference>
<dbReference type="InterPro" id="IPR011256">
    <property type="entry name" value="Reg_factor_effector_dom_sf"/>
</dbReference>
<dbReference type="SMART" id="SM00422">
    <property type="entry name" value="HTH_MERR"/>
    <property type="match status" value="1"/>
</dbReference>
<evidence type="ECO:0000313" key="6">
    <source>
        <dbReference type="EMBL" id="HIX04682.1"/>
    </source>
</evidence>
<dbReference type="PANTHER" id="PTHR30204">
    <property type="entry name" value="REDOX-CYCLING DRUG-SENSING TRANSCRIPTIONAL ACTIVATOR SOXR"/>
    <property type="match status" value="1"/>
</dbReference>